<accession>A0A7Z0DIJ3</accession>
<evidence type="ECO:0000313" key="3">
    <source>
        <dbReference type="EMBL" id="NYI75958.1"/>
    </source>
</evidence>
<gene>
    <name evidence="3" type="ORF">BJ988_000606</name>
</gene>
<sequence length="172" mass="19018">MWSAFLLLTYLPTIVALILIVRGAVVRGRITGLDVLDVAMVSVFCWAGALVYFLIAFLRSRREARALVGSSPVIEESEATLNRVDEAYARAWAEARTAGDDVLIDMLHQAGLGPEWTERGRPRADLLLAIWQAGATPRSSSKQLREALRARAASRDGQVWEPTLTTRPDESR</sequence>
<feature type="transmembrane region" description="Helical" evidence="2">
    <location>
        <begin position="39"/>
        <end position="58"/>
    </location>
</feature>
<protein>
    <submittedName>
        <fullName evidence="3">Multisubunit Na+/H+ antiporter MnhF subunit</fullName>
    </submittedName>
</protein>
<dbReference type="AlphaFoldDB" id="A0A7Z0DIJ3"/>
<keyword evidence="2" id="KW-1133">Transmembrane helix</keyword>
<dbReference type="EMBL" id="JACBZR010000001">
    <property type="protein sequence ID" value="NYI75958.1"/>
    <property type="molecule type" value="Genomic_DNA"/>
</dbReference>
<evidence type="ECO:0000256" key="1">
    <source>
        <dbReference type="SAM" id="MobiDB-lite"/>
    </source>
</evidence>
<organism evidence="3 4">
    <name type="scientific">Nocardioides panzhihuensis</name>
    <dbReference type="NCBI Taxonomy" id="860243"/>
    <lineage>
        <taxon>Bacteria</taxon>
        <taxon>Bacillati</taxon>
        <taxon>Actinomycetota</taxon>
        <taxon>Actinomycetes</taxon>
        <taxon>Propionibacteriales</taxon>
        <taxon>Nocardioidaceae</taxon>
        <taxon>Nocardioides</taxon>
    </lineage>
</organism>
<comment type="caution">
    <text evidence="3">The sequence shown here is derived from an EMBL/GenBank/DDBJ whole genome shotgun (WGS) entry which is preliminary data.</text>
</comment>
<keyword evidence="2" id="KW-0812">Transmembrane</keyword>
<evidence type="ECO:0000256" key="2">
    <source>
        <dbReference type="SAM" id="Phobius"/>
    </source>
</evidence>
<dbReference type="RefSeq" id="WP_179656639.1">
    <property type="nucleotide sequence ID" value="NZ_JACBZR010000001.1"/>
</dbReference>
<keyword evidence="4" id="KW-1185">Reference proteome</keyword>
<keyword evidence="2" id="KW-0472">Membrane</keyword>
<reference evidence="3 4" key="1">
    <citation type="submission" date="2020-07" db="EMBL/GenBank/DDBJ databases">
        <title>Sequencing the genomes of 1000 actinobacteria strains.</title>
        <authorList>
            <person name="Klenk H.-P."/>
        </authorList>
    </citation>
    <scope>NUCLEOTIDE SEQUENCE [LARGE SCALE GENOMIC DNA]</scope>
    <source>
        <strain evidence="3 4">DSM 26487</strain>
    </source>
</reference>
<feature type="region of interest" description="Disordered" evidence="1">
    <location>
        <begin position="152"/>
        <end position="172"/>
    </location>
</feature>
<evidence type="ECO:0000313" key="4">
    <source>
        <dbReference type="Proteomes" id="UP000564496"/>
    </source>
</evidence>
<dbReference type="Proteomes" id="UP000564496">
    <property type="component" value="Unassembled WGS sequence"/>
</dbReference>
<proteinExistence type="predicted"/>
<name>A0A7Z0DIJ3_9ACTN</name>